<reference evidence="2" key="1">
    <citation type="submission" date="2020-05" db="EMBL/GenBank/DDBJ databases">
        <title>WGS assembly of Panicum virgatum.</title>
        <authorList>
            <person name="Lovell J.T."/>
            <person name="Jenkins J."/>
            <person name="Shu S."/>
            <person name="Juenger T.E."/>
            <person name="Schmutz J."/>
        </authorList>
    </citation>
    <scope>NUCLEOTIDE SEQUENCE</scope>
    <source>
        <strain evidence="2">AP13</strain>
    </source>
</reference>
<name>A0A8T0R391_PANVG</name>
<proteinExistence type="predicted"/>
<gene>
    <name evidence="2" type="ORF">PVAP13_6NG299100</name>
</gene>
<dbReference type="Proteomes" id="UP000823388">
    <property type="component" value="Chromosome 6N"/>
</dbReference>
<dbReference type="AlphaFoldDB" id="A0A8T0R391"/>
<accession>A0A8T0R391</accession>
<evidence type="ECO:0000256" key="1">
    <source>
        <dbReference type="SAM" id="MobiDB-lite"/>
    </source>
</evidence>
<comment type="caution">
    <text evidence="2">The sequence shown here is derived from an EMBL/GenBank/DDBJ whole genome shotgun (WGS) entry which is preliminary data.</text>
</comment>
<sequence>MRWPFANSQGGGETNLKPDRPVQSTEHIRGCRCRSSSSLSFSLVALCACRLGRIRFFSIFMWYSASLSVTVNLLPRCPKKKPFRVMVQRHRAKDWQLRLLIPNS</sequence>
<dbReference type="EMBL" id="CM029048">
    <property type="protein sequence ID" value="KAG2580051.1"/>
    <property type="molecule type" value="Genomic_DNA"/>
</dbReference>
<organism evidence="2 3">
    <name type="scientific">Panicum virgatum</name>
    <name type="common">Blackwell switchgrass</name>
    <dbReference type="NCBI Taxonomy" id="38727"/>
    <lineage>
        <taxon>Eukaryota</taxon>
        <taxon>Viridiplantae</taxon>
        <taxon>Streptophyta</taxon>
        <taxon>Embryophyta</taxon>
        <taxon>Tracheophyta</taxon>
        <taxon>Spermatophyta</taxon>
        <taxon>Magnoliopsida</taxon>
        <taxon>Liliopsida</taxon>
        <taxon>Poales</taxon>
        <taxon>Poaceae</taxon>
        <taxon>PACMAD clade</taxon>
        <taxon>Panicoideae</taxon>
        <taxon>Panicodae</taxon>
        <taxon>Paniceae</taxon>
        <taxon>Panicinae</taxon>
        <taxon>Panicum</taxon>
        <taxon>Panicum sect. Hiantes</taxon>
    </lineage>
</organism>
<evidence type="ECO:0000313" key="2">
    <source>
        <dbReference type="EMBL" id="KAG2580051.1"/>
    </source>
</evidence>
<evidence type="ECO:0000313" key="3">
    <source>
        <dbReference type="Proteomes" id="UP000823388"/>
    </source>
</evidence>
<keyword evidence="3" id="KW-1185">Reference proteome</keyword>
<feature type="region of interest" description="Disordered" evidence="1">
    <location>
        <begin position="1"/>
        <end position="23"/>
    </location>
</feature>
<protein>
    <submittedName>
        <fullName evidence="2">Uncharacterized protein</fullName>
    </submittedName>
</protein>